<dbReference type="SUPFAM" id="SSF51055">
    <property type="entry name" value="Carbohydrate binding domain"/>
    <property type="match status" value="1"/>
</dbReference>
<reference evidence="11" key="1">
    <citation type="journal article" date="2020" name="Fungal Divers.">
        <title>Resolving the Mortierellaceae phylogeny through synthesis of multi-gene phylogenetics and phylogenomics.</title>
        <authorList>
            <person name="Vandepol N."/>
            <person name="Liber J."/>
            <person name="Desiro A."/>
            <person name="Na H."/>
            <person name="Kennedy M."/>
            <person name="Barry K."/>
            <person name="Grigoriev I.V."/>
            <person name="Miller A.N."/>
            <person name="O'Donnell K."/>
            <person name="Stajich J.E."/>
            <person name="Bonito G."/>
        </authorList>
    </citation>
    <scope>NUCLEOTIDE SEQUENCE</scope>
    <source>
        <strain evidence="11">KOD1015</strain>
    </source>
</reference>
<feature type="signal peptide" evidence="9">
    <location>
        <begin position="1"/>
        <end position="18"/>
    </location>
</feature>
<keyword evidence="2 7" id="KW-0378">Hydrolase</keyword>
<evidence type="ECO:0000256" key="5">
    <source>
        <dbReference type="ARBA" id="ARBA00023295"/>
    </source>
</evidence>
<evidence type="ECO:0000256" key="9">
    <source>
        <dbReference type="SAM" id="SignalP"/>
    </source>
</evidence>
<keyword evidence="3" id="KW-0146">Chitin degradation</keyword>
<protein>
    <recommendedName>
        <fullName evidence="10">GH18 domain-containing protein</fullName>
    </recommendedName>
</protein>
<evidence type="ECO:0000259" key="10">
    <source>
        <dbReference type="PROSITE" id="PS51910"/>
    </source>
</evidence>
<dbReference type="Pfam" id="PF00704">
    <property type="entry name" value="Glyco_hydro_18"/>
    <property type="match status" value="1"/>
</dbReference>
<dbReference type="SMART" id="SM00495">
    <property type="entry name" value="ChtBD3"/>
    <property type="match status" value="1"/>
</dbReference>
<dbReference type="SUPFAM" id="SSF54556">
    <property type="entry name" value="Chitinase insertion domain"/>
    <property type="match status" value="1"/>
</dbReference>
<evidence type="ECO:0000313" key="11">
    <source>
        <dbReference type="EMBL" id="KAF9580304.1"/>
    </source>
</evidence>
<comment type="caution">
    <text evidence="11">The sequence shown here is derived from an EMBL/GenBank/DDBJ whole genome shotgun (WGS) entry which is preliminary data.</text>
</comment>
<dbReference type="InterPro" id="IPR036573">
    <property type="entry name" value="CBM_sf_5/12"/>
</dbReference>
<evidence type="ECO:0000256" key="1">
    <source>
        <dbReference type="ARBA" id="ARBA00000822"/>
    </source>
</evidence>
<evidence type="ECO:0000256" key="2">
    <source>
        <dbReference type="ARBA" id="ARBA00022801"/>
    </source>
</evidence>
<dbReference type="InterPro" id="IPR029070">
    <property type="entry name" value="Chitinase_insertion_sf"/>
</dbReference>
<evidence type="ECO:0000256" key="8">
    <source>
        <dbReference type="RuleBase" id="RU004453"/>
    </source>
</evidence>
<keyword evidence="9" id="KW-0732">Signal</keyword>
<evidence type="ECO:0000313" key="12">
    <source>
        <dbReference type="Proteomes" id="UP000780801"/>
    </source>
</evidence>
<dbReference type="InterPro" id="IPR001579">
    <property type="entry name" value="Glyco_hydro_18_chit_AS"/>
</dbReference>
<dbReference type="InterPro" id="IPR017853">
    <property type="entry name" value="GH"/>
</dbReference>
<dbReference type="Gene3D" id="2.10.10.20">
    <property type="entry name" value="Carbohydrate-binding module superfamily 5/12"/>
    <property type="match status" value="1"/>
</dbReference>
<dbReference type="Proteomes" id="UP000780801">
    <property type="component" value="Unassembled WGS sequence"/>
</dbReference>
<keyword evidence="5 7" id="KW-0326">Glycosidase</keyword>
<evidence type="ECO:0000256" key="3">
    <source>
        <dbReference type="ARBA" id="ARBA00023024"/>
    </source>
</evidence>
<sequence>MKCSFIVLALLSAAAVFAAPSTKRAFNSSEKAVIGYFEPLHGFPIDMLDFNKYTHINYAFSYMWKGAPDPYVIYVNYDVEGPKIKELVRRGHANDVKIIMSIGGWYGSQTFSQVAADPARRKKWVESAMVFLRPNTLGDNAHIPNGWNMDGLDIDWEYPGKRGADCNTFTPKDTENYLLLLQEVRAQMDLEFPNNQKTISSAVSISPWVDENGNPLTDVSAFVPIFDWVNIMVYDIHGPWSDPTGPNAPLYSHPSPEAASADRAIRVWSAAGWPKEKIALGTPFYGRAFTATVNMNTRNPISQYAPHTLIAPKGGPADSNATFPLCIEKVQFWGFWNWAEIREHILVDSLKVPVSGWKKYYDNITKTPWLFRESDYMFVSYDDLDSMSLKVDFARSHGLKGLFMWEAQMDYKDELLTVLNQIHCSSKECVCQGVAAWDTTKVYAQPNVAKVTYGGRLWTNKWWTRGDQPKAVGWNAWKDLGAC</sequence>
<dbReference type="Gene3D" id="3.10.50.10">
    <property type="match status" value="1"/>
</dbReference>
<dbReference type="InterPro" id="IPR011583">
    <property type="entry name" value="Chitinase_II/V-like_cat"/>
</dbReference>
<dbReference type="CDD" id="cd12215">
    <property type="entry name" value="ChiC_BD"/>
    <property type="match status" value="1"/>
</dbReference>
<keyword evidence="4" id="KW-0119">Carbohydrate metabolism</keyword>
<feature type="domain" description="GH18" evidence="10">
    <location>
        <begin position="31"/>
        <end position="426"/>
    </location>
</feature>
<dbReference type="InterPro" id="IPR003610">
    <property type="entry name" value="CBM5/12"/>
</dbReference>
<dbReference type="PROSITE" id="PS51910">
    <property type="entry name" value="GH18_2"/>
    <property type="match status" value="1"/>
</dbReference>
<dbReference type="SMART" id="SM00636">
    <property type="entry name" value="Glyco_18"/>
    <property type="match status" value="1"/>
</dbReference>
<evidence type="ECO:0000256" key="7">
    <source>
        <dbReference type="RuleBase" id="RU000489"/>
    </source>
</evidence>
<dbReference type="PANTHER" id="PTHR11177:SF392">
    <property type="entry name" value="HAP41P"/>
    <property type="match status" value="1"/>
</dbReference>
<dbReference type="SUPFAM" id="SSF51445">
    <property type="entry name" value="(Trans)glycosidases"/>
    <property type="match status" value="1"/>
</dbReference>
<keyword evidence="6" id="KW-0624">Polysaccharide degradation</keyword>
<proteinExistence type="inferred from homology"/>
<dbReference type="Gene3D" id="3.20.20.80">
    <property type="entry name" value="Glycosidases"/>
    <property type="match status" value="1"/>
</dbReference>
<dbReference type="GO" id="GO:0000272">
    <property type="term" value="P:polysaccharide catabolic process"/>
    <property type="evidence" value="ECO:0007669"/>
    <property type="project" value="UniProtKB-KW"/>
</dbReference>
<keyword evidence="12" id="KW-1185">Reference proteome</keyword>
<dbReference type="InterPro" id="IPR001223">
    <property type="entry name" value="Glyco_hydro18_cat"/>
</dbReference>
<dbReference type="PROSITE" id="PS01095">
    <property type="entry name" value="GH18_1"/>
    <property type="match status" value="1"/>
</dbReference>
<dbReference type="OrthoDB" id="76388at2759"/>
<dbReference type="PANTHER" id="PTHR11177">
    <property type="entry name" value="CHITINASE"/>
    <property type="match status" value="1"/>
</dbReference>
<gene>
    <name evidence="11" type="ORF">BGW38_003106</name>
</gene>
<dbReference type="EMBL" id="JAABOA010002150">
    <property type="protein sequence ID" value="KAF9580304.1"/>
    <property type="molecule type" value="Genomic_DNA"/>
</dbReference>
<dbReference type="GO" id="GO:0008843">
    <property type="term" value="F:endochitinase activity"/>
    <property type="evidence" value="ECO:0007669"/>
    <property type="project" value="UniProtKB-EC"/>
</dbReference>
<dbReference type="InterPro" id="IPR050314">
    <property type="entry name" value="Glycosyl_Hydrlase_18"/>
</dbReference>
<evidence type="ECO:0000256" key="4">
    <source>
        <dbReference type="ARBA" id="ARBA00023277"/>
    </source>
</evidence>
<name>A0A9P6FRV4_9FUNG</name>
<comment type="catalytic activity">
    <reaction evidence="1">
        <text>Random endo-hydrolysis of N-acetyl-beta-D-glucosaminide (1-&gt;4)-beta-linkages in chitin and chitodextrins.</text>
        <dbReference type="EC" id="3.2.1.14"/>
    </reaction>
</comment>
<dbReference type="GO" id="GO:0008061">
    <property type="term" value="F:chitin binding"/>
    <property type="evidence" value="ECO:0007669"/>
    <property type="project" value="InterPro"/>
</dbReference>
<accession>A0A9P6FRV4</accession>
<feature type="chain" id="PRO_5040400060" description="GH18 domain-containing protein" evidence="9">
    <location>
        <begin position="19"/>
        <end position="483"/>
    </location>
</feature>
<dbReference type="GO" id="GO:0030246">
    <property type="term" value="F:carbohydrate binding"/>
    <property type="evidence" value="ECO:0007669"/>
    <property type="project" value="InterPro"/>
</dbReference>
<comment type="similarity">
    <text evidence="8">Belongs to the glycosyl hydrolase 18 family.</text>
</comment>
<organism evidence="11 12">
    <name type="scientific">Lunasporangiospora selenospora</name>
    <dbReference type="NCBI Taxonomy" id="979761"/>
    <lineage>
        <taxon>Eukaryota</taxon>
        <taxon>Fungi</taxon>
        <taxon>Fungi incertae sedis</taxon>
        <taxon>Mucoromycota</taxon>
        <taxon>Mortierellomycotina</taxon>
        <taxon>Mortierellomycetes</taxon>
        <taxon>Mortierellales</taxon>
        <taxon>Mortierellaceae</taxon>
        <taxon>Lunasporangiospora</taxon>
    </lineage>
</organism>
<dbReference type="GO" id="GO:0006032">
    <property type="term" value="P:chitin catabolic process"/>
    <property type="evidence" value="ECO:0007669"/>
    <property type="project" value="UniProtKB-KW"/>
</dbReference>
<dbReference type="GO" id="GO:0005576">
    <property type="term" value="C:extracellular region"/>
    <property type="evidence" value="ECO:0007669"/>
    <property type="project" value="InterPro"/>
</dbReference>
<dbReference type="AlphaFoldDB" id="A0A9P6FRV4"/>
<evidence type="ECO:0000256" key="6">
    <source>
        <dbReference type="ARBA" id="ARBA00023326"/>
    </source>
</evidence>